<dbReference type="AlphaFoldDB" id="A0A9P8L197"/>
<dbReference type="EMBL" id="JAGHQL010000005">
    <property type="protein sequence ID" value="KAH0545488.1"/>
    <property type="molecule type" value="Genomic_DNA"/>
</dbReference>
<dbReference type="Gene3D" id="1.10.4080.10">
    <property type="entry name" value="ADP-ribosylation/Crystallin J1"/>
    <property type="match status" value="1"/>
</dbReference>
<dbReference type="PANTHER" id="PTHR16222">
    <property type="entry name" value="ADP-RIBOSYLGLYCOHYDROLASE"/>
    <property type="match status" value="1"/>
</dbReference>
<reference evidence="13" key="1">
    <citation type="submission" date="2021-03" db="EMBL/GenBank/DDBJ databases">
        <title>Comparative genomics and phylogenomic investigation of the class Geoglossomycetes provide insights into ecological specialization and systematics.</title>
        <authorList>
            <person name="Melie T."/>
            <person name="Pirro S."/>
            <person name="Miller A.N."/>
            <person name="Quandt A."/>
        </authorList>
    </citation>
    <scope>NUCLEOTIDE SEQUENCE</scope>
    <source>
        <strain evidence="13">GBOQ0MN5Z8</strain>
    </source>
</reference>
<keyword evidence="3" id="KW-0378">Hydrolase</keyword>
<feature type="binding site" evidence="12">
    <location>
        <position position="59"/>
    </location>
    <ligand>
        <name>Mg(2+)</name>
        <dbReference type="ChEBI" id="CHEBI:18420"/>
        <label>1</label>
    </ligand>
</feature>
<evidence type="ECO:0000256" key="6">
    <source>
        <dbReference type="ARBA" id="ARBA00042471"/>
    </source>
</evidence>
<evidence type="ECO:0000256" key="1">
    <source>
        <dbReference type="ARBA" id="ARBA00010702"/>
    </source>
</evidence>
<dbReference type="OrthoDB" id="2021138at2759"/>
<evidence type="ECO:0000256" key="8">
    <source>
        <dbReference type="ARBA" id="ARBA00042850"/>
    </source>
</evidence>
<dbReference type="InterPro" id="IPR005502">
    <property type="entry name" value="Ribosyl_crysJ1"/>
</dbReference>
<evidence type="ECO:0000256" key="12">
    <source>
        <dbReference type="PIRSR" id="PIRSR605502-1"/>
    </source>
</evidence>
<evidence type="ECO:0000256" key="2">
    <source>
        <dbReference type="ARBA" id="ARBA00012255"/>
    </source>
</evidence>
<proteinExistence type="inferred from homology"/>
<dbReference type="GO" id="GO:0046872">
    <property type="term" value="F:metal ion binding"/>
    <property type="evidence" value="ECO:0007669"/>
    <property type="project" value="UniProtKB-KW"/>
</dbReference>
<dbReference type="SUPFAM" id="SSF101478">
    <property type="entry name" value="ADP-ribosylglycohydrolase"/>
    <property type="match status" value="1"/>
</dbReference>
<evidence type="ECO:0000256" key="10">
    <source>
        <dbReference type="ARBA" id="ARBA00043193"/>
    </source>
</evidence>
<comment type="similarity">
    <text evidence="1">Belongs to the ADP-ribosylglycohydrolase family.</text>
</comment>
<dbReference type="InterPro" id="IPR050792">
    <property type="entry name" value="ADP-ribosylglycohydrolase"/>
</dbReference>
<comment type="catalytic activity">
    <reaction evidence="11">
        <text>alpha-NAD(+) + H2O = ADP-D-ribose + nicotinamide + H(+)</text>
        <dbReference type="Rhea" id="RHEA:68792"/>
        <dbReference type="ChEBI" id="CHEBI:15377"/>
        <dbReference type="ChEBI" id="CHEBI:15378"/>
        <dbReference type="ChEBI" id="CHEBI:17154"/>
        <dbReference type="ChEBI" id="CHEBI:57967"/>
        <dbReference type="ChEBI" id="CHEBI:77017"/>
    </reaction>
</comment>
<feature type="binding site" evidence="12">
    <location>
        <position position="60"/>
    </location>
    <ligand>
        <name>Mg(2+)</name>
        <dbReference type="ChEBI" id="CHEBI:18420"/>
        <label>1</label>
    </ligand>
</feature>
<evidence type="ECO:0000256" key="3">
    <source>
        <dbReference type="ARBA" id="ARBA00022801"/>
    </source>
</evidence>
<accession>A0A9P8L197</accession>
<dbReference type="InterPro" id="IPR036705">
    <property type="entry name" value="Ribosyl_crysJ1_sf"/>
</dbReference>
<feature type="binding site" evidence="12">
    <location>
        <position position="289"/>
    </location>
    <ligand>
        <name>Mg(2+)</name>
        <dbReference type="ChEBI" id="CHEBI:18420"/>
        <label>1</label>
    </ligand>
</feature>
<organism evidence="13 14">
    <name type="scientific">Glutinoglossum americanum</name>
    <dbReference type="NCBI Taxonomy" id="1670608"/>
    <lineage>
        <taxon>Eukaryota</taxon>
        <taxon>Fungi</taxon>
        <taxon>Dikarya</taxon>
        <taxon>Ascomycota</taxon>
        <taxon>Pezizomycotina</taxon>
        <taxon>Geoglossomycetes</taxon>
        <taxon>Geoglossales</taxon>
        <taxon>Geoglossaceae</taxon>
        <taxon>Glutinoglossum</taxon>
    </lineage>
</organism>
<feature type="binding site" evidence="12">
    <location>
        <position position="58"/>
    </location>
    <ligand>
        <name>Mg(2+)</name>
        <dbReference type="ChEBI" id="CHEBI:18420"/>
        <label>1</label>
    </ligand>
</feature>
<dbReference type="PANTHER" id="PTHR16222:SF24">
    <property type="entry name" value="ADP-RIBOSYLHYDROLASE ARH3"/>
    <property type="match status" value="1"/>
</dbReference>
<evidence type="ECO:0000256" key="9">
    <source>
        <dbReference type="ARBA" id="ARBA00043187"/>
    </source>
</evidence>
<keyword evidence="14" id="KW-1185">Reference proteome</keyword>
<feature type="binding site" evidence="12">
    <location>
        <position position="290"/>
    </location>
    <ligand>
        <name>Mg(2+)</name>
        <dbReference type="ChEBI" id="CHEBI:18420"/>
        <label>1</label>
    </ligand>
</feature>
<comment type="caution">
    <text evidence="13">The sequence shown here is derived from an EMBL/GenBank/DDBJ whole genome shotgun (WGS) entry which is preliminary data.</text>
</comment>
<evidence type="ECO:0000256" key="11">
    <source>
        <dbReference type="ARBA" id="ARBA00049015"/>
    </source>
</evidence>
<gene>
    <name evidence="13" type="ORF">FGG08_000489</name>
</gene>
<evidence type="ECO:0000313" key="14">
    <source>
        <dbReference type="Proteomes" id="UP000698800"/>
    </source>
</evidence>
<protein>
    <recommendedName>
        <fullName evidence="4">ADP-ribosylhydrolase ARH3</fullName>
        <ecNumber evidence="2">3.2.1.143</ecNumber>
    </recommendedName>
    <alternativeName>
        <fullName evidence="5">ADP-ribose glycohydrolase ARH3</fullName>
    </alternativeName>
    <alternativeName>
        <fullName evidence="6">ADP-ribosylhydrolase 3</fullName>
    </alternativeName>
    <alternativeName>
        <fullName evidence="9">O-acetyl-ADP-ribose deacetylase ARH3</fullName>
    </alternativeName>
    <alternativeName>
        <fullName evidence="10">Poly(ADP-ribose) glycohydrolase ARH3</fullName>
    </alternativeName>
    <alternativeName>
        <fullName evidence="8">[Protein ADP-ribosylarginine] hydrolase-like protein 2</fullName>
    </alternativeName>
    <alternativeName>
        <fullName evidence="7">[Protein ADP-ribosylserine] hydrolase</fullName>
    </alternativeName>
</protein>
<dbReference type="Proteomes" id="UP000698800">
    <property type="component" value="Unassembled WGS sequence"/>
</dbReference>
<dbReference type="Pfam" id="PF03747">
    <property type="entry name" value="ADP_ribosyl_GH"/>
    <property type="match status" value="1"/>
</dbReference>
<evidence type="ECO:0000256" key="5">
    <source>
        <dbReference type="ARBA" id="ARBA00042398"/>
    </source>
</evidence>
<feature type="binding site" evidence="12">
    <location>
        <position position="287"/>
    </location>
    <ligand>
        <name>Mg(2+)</name>
        <dbReference type="ChEBI" id="CHEBI:18420"/>
        <label>1</label>
    </ligand>
</feature>
<keyword evidence="12" id="KW-0460">Magnesium</keyword>
<sequence length="339" mass="37276">MLHQQSPPLGDRIRGSLFGLAIADALGAPVEFQKRGTFEPVVGYRHNETFDTPPGTWTDDTSMTLCLAQSLIDTSGTFTPQDAVRKYLRWYREGYLSSIDECFDIGMATRRAMEIWWRFFRVGGGFLGEGEMDVKGHEEGLEEIKKALGGKECCGNGSLMRASPIALLYFRSLPTACAHAATSSTLTHPHPANTEACIVYTLLLIRALHGAPKPEIASELGAWKFQDKDLKERFEGCKTVEDWGRRSEEGIRSSGWVVDTLEAACWAFFSTDGFEEGALRVVNLGDDADTVGAVYGALGGAHYGVDAIPKEWMEGLAKREVIEKIAEGVAELAERERDA</sequence>
<evidence type="ECO:0000313" key="13">
    <source>
        <dbReference type="EMBL" id="KAH0545488.1"/>
    </source>
</evidence>
<dbReference type="GO" id="GO:0004649">
    <property type="term" value="F:poly(ADP-ribose) glycohydrolase activity"/>
    <property type="evidence" value="ECO:0007669"/>
    <property type="project" value="UniProtKB-EC"/>
</dbReference>
<keyword evidence="12" id="KW-0479">Metal-binding</keyword>
<comment type="cofactor">
    <cofactor evidence="12">
        <name>Mg(2+)</name>
        <dbReference type="ChEBI" id="CHEBI:18420"/>
    </cofactor>
    <text evidence="12">Binds 2 magnesium ions per subunit.</text>
</comment>
<evidence type="ECO:0000256" key="4">
    <source>
        <dbReference type="ARBA" id="ARBA00041057"/>
    </source>
</evidence>
<dbReference type="EC" id="3.2.1.143" evidence="2"/>
<evidence type="ECO:0000256" key="7">
    <source>
        <dbReference type="ARBA" id="ARBA00042722"/>
    </source>
</evidence>
<name>A0A9P8L197_9PEZI</name>